<accession>A0ACC1XMA7</accession>
<name>A0ACC1XMA7_MELAZ</name>
<dbReference type="Proteomes" id="UP001164539">
    <property type="component" value="Chromosome 8"/>
</dbReference>
<dbReference type="EMBL" id="CM051401">
    <property type="protein sequence ID" value="KAJ4712058.1"/>
    <property type="molecule type" value="Genomic_DNA"/>
</dbReference>
<protein>
    <submittedName>
        <fullName evidence="1">Ankyrin repeat, PH and SEC7 domain containing protein</fullName>
    </submittedName>
</protein>
<evidence type="ECO:0000313" key="2">
    <source>
        <dbReference type="Proteomes" id="UP001164539"/>
    </source>
</evidence>
<comment type="caution">
    <text evidence="1">The sequence shown here is derived from an EMBL/GenBank/DDBJ whole genome shotgun (WGS) entry which is preliminary data.</text>
</comment>
<proteinExistence type="predicted"/>
<evidence type="ECO:0000313" key="1">
    <source>
        <dbReference type="EMBL" id="KAJ4712058.1"/>
    </source>
</evidence>
<sequence>MMSPNSTMGDELKFQQRWEFRRKENDFESSSEDSRSSSIGEPVLKRHKLVSDLSSLDYEQTHNTSGLQQNCNSNPGVGDEIEFAKAKEKKIKSGKKNNFADSEVKRDCPEEVSRKKGTTIVYDPAAIDDVKNFSGSLLEDLKSTRENLFTWMREEMNKLVADDTAPRRGRRKRISRGKKVQLQHHNNFEKNVHFQPQNNTEDNIQGQQMNNNGATAPVQQQTNFEEDNEVQNQNHFEKNIQMQHQNNFKSAMRVKNCIVGSLDRATKSIKSADTNDRSRALDDQVDYGQSSGPIASIEKGKRERSAVTMNSNFQSGPSNEEVQVQHPKSVVLAIRAQQSVKGKKTAELNKRNQVPEDQVGSSQAIGSITSTENDKAERFRLSVEQSFSPIPFDQVPSSMYLTLPTVLTKPYDSNNWQDTFLSDYAQPRVPGNKISVNLERTKQMRDSSSHFGSIPIIQPEERSANFVQMGSRYMSCFDQNGTQTSSTGAGLPISVHKGMNGGYSLPSHLLGNIPQESGDTLGRRINGGAITFSGGSYALSENFDANNLLSHSNYIADGRLMPYQIPSIKDGYLFPK</sequence>
<reference evidence="1 2" key="1">
    <citation type="journal article" date="2023" name="Science">
        <title>Complex scaffold remodeling in plant triterpene biosynthesis.</title>
        <authorList>
            <person name="De La Pena R."/>
            <person name="Hodgson H."/>
            <person name="Liu J.C."/>
            <person name="Stephenson M.J."/>
            <person name="Martin A.C."/>
            <person name="Owen C."/>
            <person name="Harkess A."/>
            <person name="Leebens-Mack J."/>
            <person name="Jimenez L.E."/>
            <person name="Osbourn A."/>
            <person name="Sattely E.S."/>
        </authorList>
    </citation>
    <scope>NUCLEOTIDE SEQUENCE [LARGE SCALE GENOMIC DNA]</scope>
    <source>
        <strain evidence="2">cv. JPN11</strain>
        <tissue evidence="1">Leaf</tissue>
    </source>
</reference>
<keyword evidence="2" id="KW-1185">Reference proteome</keyword>
<organism evidence="1 2">
    <name type="scientific">Melia azedarach</name>
    <name type="common">Chinaberry tree</name>
    <dbReference type="NCBI Taxonomy" id="155640"/>
    <lineage>
        <taxon>Eukaryota</taxon>
        <taxon>Viridiplantae</taxon>
        <taxon>Streptophyta</taxon>
        <taxon>Embryophyta</taxon>
        <taxon>Tracheophyta</taxon>
        <taxon>Spermatophyta</taxon>
        <taxon>Magnoliopsida</taxon>
        <taxon>eudicotyledons</taxon>
        <taxon>Gunneridae</taxon>
        <taxon>Pentapetalae</taxon>
        <taxon>rosids</taxon>
        <taxon>malvids</taxon>
        <taxon>Sapindales</taxon>
        <taxon>Meliaceae</taxon>
        <taxon>Melia</taxon>
    </lineage>
</organism>
<gene>
    <name evidence="1" type="ORF">OWV82_014369</name>
</gene>